<name>A0ABP7UI20_9BACT</name>
<dbReference type="RefSeq" id="WP_345056421.1">
    <property type="nucleotide sequence ID" value="NZ_BAABDK010000025.1"/>
</dbReference>
<evidence type="ECO:0000313" key="2">
    <source>
        <dbReference type="Proteomes" id="UP001501469"/>
    </source>
</evidence>
<evidence type="ECO:0000313" key="1">
    <source>
        <dbReference type="EMBL" id="GAA4043279.1"/>
    </source>
</evidence>
<organism evidence="1 2">
    <name type="scientific">Hymenobacter glaciei</name>
    <dbReference type="NCBI Taxonomy" id="877209"/>
    <lineage>
        <taxon>Bacteria</taxon>
        <taxon>Pseudomonadati</taxon>
        <taxon>Bacteroidota</taxon>
        <taxon>Cytophagia</taxon>
        <taxon>Cytophagales</taxon>
        <taxon>Hymenobacteraceae</taxon>
        <taxon>Hymenobacter</taxon>
    </lineage>
</organism>
<comment type="caution">
    <text evidence="1">The sequence shown here is derived from an EMBL/GenBank/DDBJ whole genome shotgun (WGS) entry which is preliminary data.</text>
</comment>
<dbReference type="Proteomes" id="UP001501469">
    <property type="component" value="Unassembled WGS sequence"/>
</dbReference>
<accession>A0ABP7UI20</accession>
<dbReference type="SUPFAM" id="SSF49464">
    <property type="entry name" value="Carboxypeptidase regulatory domain-like"/>
    <property type="match status" value="1"/>
</dbReference>
<keyword evidence="2" id="KW-1185">Reference proteome</keyword>
<dbReference type="InterPro" id="IPR008969">
    <property type="entry name" value="CarboxyPept-like_regulatory"/>
</dbReference>
<gene>
    <name evidence="1" type="ORF">GCM10022409_31590</name>
</gene>
<dbReference type="EMBL" id="BAABDK010000025">
    <property type="protein sequence ID" value="GAA4043279.1"/>
    <property type="molecule type" value="Genomic_DNA"/>
</dbReference>
<proteinExistence type="predicted"/>
<reference evidence="2" key="1">
    <citation type="journal article" date="2019" name="Int. J. Syst. Evol. Microbiol.">
        <title>The Global Catalogue of Microorganisms (GCM) 10K type strain sequencing project: providing services to taxonomists for standard genome sequencing and annotation.</title>
        <authorList>
            <consortium name="The Broad Institute Genomics Platform"/>
            <consortium name="The Broad Institute Genome Sequencing Center for Infectious Disease"/>
            <person name="Wu L."/>
            <person name="Ma J."/>
        </authorList>
    </citation>
    <scope>NUCLEOTIDE SEQUENCE [LARGE SCALE GENOMIC DNA]</scope>
    <source>
        <strain evidence="2">JCM 17225</strain>
    </source>
</reference>
<sequence length="306" mass="34089">MLLFSLLLAGCAVRSSQSTTQRFQKGRSASVSGYVLDAATCQPMAGVPVAKNGAQTRTAKDGFFRLKYPLAQYQLYMSKELDELGVYSLNYAGSAAIPADTAQRVTLLLVRNTYRFPPHGHLRPADSVHVSPCRSPWQSLPGSQRAFLIQDSSIHQPRKLRALTFRVGKEGFGREPFRVRIYQYNGPDKAPGEDLLTENFVVSAGTEGTLTYDLTDYDVKVSGNGFFLALEYVVSGDKFYLDYHMVGYVPTGPVLHPPYVFANTRTWFYIIGKGWQRQPPAENCWPLYESALSVEVEPVPKQPTGR</sequence>
<evidence type="ECO:0008006" key="3">
    <source>
        <dbReference type="Google" id="ProtNLM"/>
    </source>
</evidence>
<protein>
    <recommendedName>
        <fullName evidence="3">Carboxypeptidase regulatory-like domain-containing protein</fullName>
    </recommendedName>
</protein>